<sequence length="417" mass="47094">MPDTFSSVHPLGVEALPVVPRFPVPRVPDPPVRELNRRTVASYYTNRVVARIRVRGTDETVAIIDKAFPHSRFDIMLLVANDEVRGSCADLDDQTSGVVWALASSFREYIARPEISHRFQLAEAEVHQVFNYSRDTVDRENGQFYDKRFHLHMNCWPGSDLAGIEPVPLGSIADVYTRRRMLDPLAYLGPRIMRDRLGAEADGYKVMPVDVGFDIDRRLPPGLKVRLDGWHSLGEARFDRLLRRLHTSAEDAYKAIYTAVTGRPHVPSEWKREKLLDPAAIWESLGRIAWLGSDTRRLVHELVSRLRDVSEADMLLFRSDAVAAARHLTLAGLDYSIALCSSPSEKDRPFVVMQFRLLGDVGSASLPPLRDASMALLDRRNGPVLSETESLRRREFIEGFVNDAMPKLLAANRGYLL</sequence>
<comment type="caution">
    <text evidence="1">The sequence shown here is derived from an EMBL/GenBank/DDBJ whole genome shotgun (WGS) entry which is preliminary data.</text>
</comment>
<gene>
    <name evidence="1" type="ORF">GCM10009838_58730</name>
</gene>
<dbReference type="Proteomes" id="UP001499854">
    <property type="component" value="Unassembled WGS sequence"/>
</dbReference>
<dbReference type="EMBL" id="BAAAQM010000040">
    <property type="protein sequence ID" value="GAA1988174.1"/>
    <property type="molecule type" value="Genomic_DNA"/>
</dbReference>
<accession>A0ABN2SK75</accession>
<dbReference type="RefSeq" id="WP_344660387.1">
    <property type="nucleotide sequence ID" value="NZ_BAAAQM010000040.1"/>
</dbReference>
<proteinExistence type="predicted"/>
<protein>
    <submittedName>
        <fullName evidence="1">Uncharacterized protein</fullName>
    </submittedName>
</protein>
<keyword evidence="2" id="KW-1185">Reference proteome</keyword>
<name>A0ABN2SK75_9ACTN</name>
<evidence type="ECO:0000313" key="2">
    <source>
        <dbReference type="Proteomes" id="UP001499854"/>
    </source>
</evidence>
<evidence type="ECO:0000313" key="1">
    <source>
        <dbReference type="EMBL" id="GAA1988174.1"/>
    </source>
</evidence>
<organism evidence="1 2">
    <name type="scientific">Catenulispora subtropica</name>
    <dbReference type="NCBI Taxonomy" id="450798"/>
    <lineage>
        <taxon>Bacteria</taxon>
        <taxon>Bacillati</taxon>
        <taxon>Actinomycetota</taxon>
        <taxon>Actinomycetes</taxon>
        <taxon>Catenulisporales</taxon>
        <taxon>Catenulisporaceae</taxon>
        <taxon>Catenulispora</taxon>
    </lineage>
</organism>
<reference evidence="1 2" key="1">
    <citation type="journal article" date="2019" name="Int. J. Syst. Evol. Microbiol.">
        <title>The Global Catalogue of Microorganisms (GCM) 10K type strain sequencing project: providing services to taxonomists for standard genome sequencing and annotation.</title>
        <authorList>
            <consortium name="The Broad Institute Genomics Platform"/>
            <consortium name="The Broad Institute Genome Sequencing Center for Infectious Disease"/>
            <person name="Wu L."/>
            <person name="Ma J."/>
        </authorList>
    </citation>
    <scope>NUCLEOTIDE SEQUENCE [LARGE SCALE GENOMIC DNA]</scope>
    <source>
        <strain evidence="1 2">JCM 16013</strain>
    </source>
</reference>